<dbReference type="InterPro" id="IPR024520">
    <property type="entry name" value="DUF3558"/>
</dbReference>
<feature type="region of interest" description="Disordered" evidence="1">
    <location>
        <begin position="45"/>
        <end position="65"/>
    </location>
</feature>
<protein>
    <submittedName>
        <fullName evidence="2">DUF3558 domain-containing protein</fullName>
    </submittedName>
</protein>
<organism evidence="2 3">
    <name type="scientific">Amycolatopsis dendrobii</name>
    <dbReference type="NCBI Taxonomy" id="2760662"/>
    <lineage>
        <taxon>Bacteria</taxon>
        <taxon>Bacillati</taxon>
        <taxon>Actinomycetota</taxon>
        <taxon>Actinomycetes</taxon>
        <taxon>Pseudonocardiales</taxon>
        <taxon>Pseudonocardiaceae</taxon>
        <taxon>Amycolatopsis</taxon>
    </lineage>
</organism>
<dbReference type="Pfam" id="PF12079">
    <property type="entry name" value="DUF3558"/>
    <property type="match status" value="1"/>
</dbReference>
<comment type="caution">
    <text evidence="2">The sequence shown here is derived from an EMBL/GenBank/DDBJ whole genome shotgun (WGS) entry which is preliminary data.</text>
</comment>
<evidence type="ECO:0000313" key="2">
    <source>
        <dbReference type="EMBL" id="MBB1159839.1"/>
    </source>
</evidence>
<dbReference type="Proteomes" id="UP000526734">
    <property type="component" value="Unassembled WGS sequence"/>
</dbReference>
<dbReference type="AlphaFoldDB" id="A0A7W3ZG90"/>
<dbReference type="EMBL" id="JACGZW010000023">
    <property type="protein sequence ID" value="MBB1159839.1"/>
    <property type="molecule type" value="Genomic_DNA"/>
</dbReference>
<dbReference type="RefSeq" id="WP_182896491.1">
    <property type="nucleotide sequence ID" value="NZ_JACGZW010000023.1"/>
</dbReference>
<feature type="compositionally biased region" description="Pro residues" evidence="1">
    <location>
        <begin position="54"/>
        <end position="64"/>
    </location>
</feature>
<name>A0A7W3ZG90_9PSEU</name>
<evidence type="ECO:0000256" key="1">
    <source>
        <dbReference type="SAM" id="MobiDB-lite"/>
    </source>
</evidence>
<accession>A0A7W3ZG90</accession>
<sequence length="206" mass="21820">MVAEHDIRIAGFRYSPSKAGKMNRTRPLRFLPAAALASLAACGSPENSASSSAAPPPSSVPMPPSAQNFTGAALCALLTDPDKQALGLTGPSQAWDRPYKMGGTRRARCRWNVDGTELDLSFHDADMPQNTTFSTDAEVSQEQIHGRDAKMITFRGTPMSCAVLLALHARSHLSVDATPVSSAPDEAENCALAKRVAQTAASRIQG</sequence>
<proteinExistence type="predicted"/>
<evidence type="ECO:0000313" key="3">
    <source>
        <dbReference type="Proteomes" id="UP000526734"/>
    </source>
</evidence>
<reference evidence="2 3" key="1">
    <citation type="submission" date="2020-08" db="EMBL/GenBank/DDBJ databases">
        <title>Amycolatopsis sp. nov. DR6-1 isolated from Dendrobium heterocarpum.</title>
        <authorList>
            <person name="Tedsree N."/>
            <person name="Kuncharoen N."/>
            <person name="Likhitwitayawuid K."/>
            <person name="Tanasupawat S."/>
        </authorList>
    </citation>
    <scope>NUCLEOTIDE SEQUENCE [LARGE SCALE GENOMIC DNA]</scope>
    <source>
        <strain evidence="2 3">DR6-1</strain>
    </source>
</reference>
<gene>
    <name evidence="2" type="ORF">H4281_42410</name>
</gene>
<keyword evidence="3" id="KW-1185">Reference proteome</keyword>